<dbReference type="Pfam" id="PF08570">
    <property type="entry name" value="DUF1761"/>
    <property type="match status" value="1"/>
</dbReference>
<keyword evidence="1" id="KW-1133">Transmembrane helix</keyword>
<evidence type="ECO:0008006" key="4">
    <source>
        <dbReference type="Google" id="ProtNLM"/>
    </source>
</evidence>
<keyword evidence="3" id="KW-1185">Reference proteome</keyword>
<dbReference type="AlphaFoldDB" id="A0AA37SLC3"/>
<gene>
    <name evidence="2" type="ORF">GCM10007940_07050</name>
</gene>
<keyword evidence="1" id="KW-0812">Transmembrane</keyword>
<dbReference type="EMBL" id="BSOH01000003">
    <property type="protein sequence ID" value="GLR16090.1"/>
    <property type="molecule type" value="Genomic_DNA"/>
</dbReference>
<sequence>MPTNWYMFFVTGLIPLLIGFLYYNPKTFGTIWMKTNGFTEESMKGANMGLIFGLTYLFSVVLSFFFTSVVIHQGGVFSMLMPDVMVSGSSDQQVYNELMVDYGDRFRTFGHGVIHGIMASVFFVLPIIAIISLFERRGWKYIMIHFGFWLICLMLIGGVLCQTINYGALS</sequence>
<proteinExistence type="predicted"/>
<protein>
    <recommendedName>
        <fullName evidence="4">DUF1761 domain-containing protein</fullName>
    </recommendedName>
</protein>
<dbReference type="InterPro" id="IPR013879">
    <property type="entry name" value="DUF1761"/>
</dbReference>
<feature type="transmembrane region" description="Helical" evidence="1">
    <location>
        <begin position="6"/>
        <end position="24"/>
    </location>
</feature>
<feature type="transmembrane region" description="Helical" evidence="1">
    <location>
        <begin position="113"/>
        <end position="134"/>
    </location>
</feature>
<evidence type="ECO:0000313" key="2">
    <source>
        <dbReference type="EMBL" id="GLR16090.1"/>
    </source>
</evidence>
<organism evidence="2 3">
    <name type="scientific">Portibacter lacus</name>
    <dbReference type="NCBI Taxonomy" id="1099794"/>
    <lineage>
        <taxon>Bacteria</taxon>
        <taxon>Pseudomonadati</taxon>
        <taxon>Bacteroidota</taxon>
        <taxon>Saprospiria</taxon>
        <taxon>Saprospirales</taxon>
        <taxon>Haliscomenobacteraceae</taxon>
        <taxon>Portibacter</taxon>
    </lineage>
</organism>
<reference evidence="2" key="2">
    <citation type="submission" date="2023-01" db="EMBL/GenBank/DDBJ databases">
        <title>Draft genome sequence of Portibacter lacus strain NBRC 108769.</title>
        <authorList>
            <person name="Sun Q."/>
            <person name="Mori K."/>
        </authorList>
    </citation>
    <scope>NUCLEOTIDE SEQUENCE</scope>
    <source>
        <strain evidence="2">NBRC 108769</strain>
    </source>
</reference>
<evidence type="ECO:0000256" key="1">
    <source>
        <dbReference type="SAM" id="Phobius"/>
    </source>
</evidence>
<keyword evidence="1" id="KW-0472">Membrane</keyword>
<feature type="transmembrane region" description="Helical" evidence="1">
    <location>
        <begin position="146"/>
        <end position="168"/>
    </location>
</feature>
<dbReference type="Proteomes" id="UP001156666">
    <property type="component" value="Unassembled WGS sequence"/>
</dbReference>
<comment type="caution">
    <text evidence="2">The sequence shown here is derived from an EMBL/GenBank/DDBJ whole genome shotgun (WGS) entry which is preliminary data.</text>
</comment>
<accession>A0AA37SLC3</accession>
<dbReference type="RefSeq" id="WP_235294733.1">
    <property type="nucleotide sequence ID" value="NZ_BSOH01000003.1"/>
</dbReference>
<feature type="transmembrane region" description="Helical" evidence="1">
    <location>
        <begin position="45"/>
        <end position="71"/>
    </location>
</feature>
<reference evidence="2" key="1">
    <citation type="journal article" date="2014" name="Int. J. Syst. Evol. Microbiol.">
        <title>Complete genome sequence of Corynebacterium casei LMG S-19264T (=DSM 44701T), isolated from a smear-ripened cheese.</title>
        <authorList>
            <consortium name="US DOE Joint Genome Institute (JGI-PGF)"/>
            <person name="Walter F."/>
            <person name="Albersmeier A."/>
            <person name="Kalinowski J."/>
            <person name="Ruckert C."/>
        </authorList>
    </citation>
    <scope>NUCLEOTIDE SEQUENCE</scope>
    <source>
        <strain evidence="2">NBRC 108769</strain>
    </source>
</reference>
<evidence type="ECO:0000313" key="3">
    <source>
        <dbReference type="Proteomes" id="UP001156666"/>
    </source>
</evidence>
<name>A0AA37SLC3_9BACT</name>